<evidence type="ECO:0008006" key="3">
    <source>
        <dbReference type="Google" id="ProtNLM"/>
    </source>
</evidence>
<comment type="caution">
    <text evidence="1">The sequence shown here is derived from an EMBL/GenBank/DDBJ whole genome shotgun (WGS) entry which is preliminary data.</text>
</comment>
<dbReference type="OrthoDB" id="9806511at2"/>
<evidence type="ECO:0000313" key="2">
    <source>
        <dbReference type="Proteomes" id="UP000068382"/>
    </source>
</evidence>
<dbReference type="PIRSF" id="PIRSF028291">
    <property type="entry name" value="UCP028291"/>
    <property type="match status" value="1"/>
</dbReference>
<organism evidence="1 2">
    <name type="scientific">Tritonibacter horizontis</name>
    <dbReference type="NCBI Taxonomy" id="1768241"/>
    <lineage>
        <taxon>Bacteria</taxon>
        <taxon>Pseudomonadati</taxon>
        <taxon>Pseudomonadota</taxon>
        <taxon>Alphaproteobacteria</taxon>
        <taxon>Rhodobacterales</taxon>
        <taxon>Paracoccaceae</taxon>
        <taxon>Tritonibacter</taxon>
    </lineage>
</organism>
<dbReference type="Gene3D" id="3.30.310.50">
    <property type="entry name" value="Alpha-D-phosphohexomutase, C-terminal domain"/>
    <property type="match status" value="1"/>
</dbReference>
<keyword evidence="2" id="KW-1185">Reference proteome</keyword>
<dbReference type="RefSeq" id="WP_068246252.1">
    <property type="nucleotide sequence ID" value="NZ_LPUY01000087.1"/>
</dbReference>
<name>A0A132BU61_9RHOB</name>
<accession>A0A132BU61</accession>
<dbReference type="Pfam" id="PF09981">
    <property type="entry name" value="DUF2218"/>
    <property type="match status" value="1"/>
</dbReference>
<sequence length="98" mass="11189">MYTQTGHFPTSHASKYLQQLCKHFAHKVEVTFDTERGEVAFPFGRAELRATDDALHATVCAQEAEVLVRARAVIDSHLKTFAFREDFTEMTWDTPAQE</sequence>
<evidence type="ECO:0000313" key="1">
    <source>
        <dbReference type="EMBL" id="KUP91824.1"/>
    </source>
</evidence>
<gene>
    <name evidence="1" type="ORF">TRIHO_33550</name>
</gene>
<proteinExistence type="predicted"/>
<dbReference type="InterPro" id="IPR014543">
    <property type="entry name" value="UCP028291"/>
</dbReference>
<reference evidence="1 2" key="1">
    <citation type="submission" date="2015-12" db="EMBL/GenBank/DDBJ databases">
        <title>Genome sequence of the marine Rhodobacteraceae strain O3.65, Candidatus Tritonibacter horizontis.</title>
        <authorList>
            <person name="Poehlein A."/>
            <person name="Giebel H.A."/>
            <person name="Voget S."/>
            <person name="Brinkhoff T."/>
        </authorList>
    </citation>
    <scope>NUCLEOTIDE SEQUENCE [LARGE SCALE GENOMIC DNA]</scope>
    <source>
        <strain evidence="1 2">O3.65</strain>
    </source>
</reference>
<protein>
    <recommendedName>
        <fullName evidence="3">2,4-dihydroxyhept-2-ene-1,7-dioic acid aldolase</fullName>
    </recommendedName>
</protein>
<dbReference type="AlphaFoldDB" id="A0A132BU61"/>
<dbReference type="EMBL" id="LPUY01000087">
    <property type="protein sequence ID" value="KUP91824.1"/>
    <property type="molecule type" value="Genomic_DNA"/>
</dbReference>
<dbReference type="Proteomes" id="UP000068382">
    <property type="component" value="Unassembled WGS sequence"/>
</dbReference>